<feature type="transmembrane region" description="Helical" evidence="1">
    <location>
        <begin position="127"/>
        <end position="159"/>
    </location>
</feature>
<name>A0A7Y9L8H9_9ACTN</name>
<feature type="transmembrane region" description="Helical" evidence="1">
    <location>
        <begin position="165"/>
        <end position="184"/>
    </location>
</feature>
<evidence type="ECO:0000313" key="2">
    <source>
        <dbReference type="EMBL" id="NYE70784.1"/>
    </source>
</evidence>
<evidence type="ECO:0000313" key="3">
    <source>
        <dbReference type="Proteomes" id="UP000569914"/>
    </source>
</evidence>
<organism evidence="2 3">
    <name type="scientific">Microlunatus parietis</name>
    <dbReference type="NCBI Taxonomy" id="682979"/>
    <lineage>
        <taxon>Bacteria</taxon>
        <taxon>Bacillati</taxon>
        <taxon>Actinomycetota</taxon>
        <taxon>Actinomycetes</taxon>
        <taxon>Propionibacteriales</taxon>
        <taxon>Propionibacteriaceae</taxon>
        <taxon>Microlunatus</taxon>
    </lineage>
</organism>
<keyword evidence="3" id="KW-1185">Reference proteome</keyword>
<keyword evidence="1" id="KW-0812">Transmembrane</keyword>
<evidence type="ECO:0000256" key="1">
    <source>
        <dbReference type="SAM" id="Phobius"/>
    </source>
</evidence>
<gene>
    <name evidence="2" type="ORF">BKA15_002113</name>
</gene>
<reference evidence="2 3" key="1">
    <citation type="submission" date="2020-07" db="EMBL/GenBank/DDBJ databases">
        <title>Sequencing the genomes of 1000 actinobacteria strains.</title>
        <authorList>
            <person name="Klenk H.-P."/>
        </authorList>
    </citation>
    <scope>NUCLEOTIDE SEQUENCE [LARGE SCALE GENOMIC DNA]</scope>
    <source>
        <strain evidence="2 3">DSM 22083</strain>
    </source>
</reference>
<dbReference type="AlphaFoldDB" id="A0A7Y9L8H9"/>
<dbReference type="Proteomes" id="UP000569914">
    <property type="component" value="Unassembled WGS sequence"/>
</dbReference>
<keyword evidence="1" id="KW-1133">Transmembrane helix</keyword>
<feature type="transmembrane region" description="Helical" evidence="1">
    <location>
        <begin position="191"/>
        <end position="211"/>
    </location>
</feature>
<protein>
    <submittedName>
        <fullName evidence="2">Uncharacterized protein</fullName>
    </submittedName>
</protein>
<dbReference type="EMBL" id="JACCBU010000001">
    <property type="protein sequence ID" value="NYE70784.1"/>
    <property type="molecule type" value="Genomic_DNA"/>
</dbReference>
<feature type="transmembrane region" description="Helical" evidence="1">
    <location>
        <begin position="88"/>
        <end position="106"/>
    </location>
</feature>
<accession>A0A7Y9L8H9</accession>
<sequence length="216" mass="22425">MSITSLAGLAGLGFVLLAVVINVVYLRVGLPMPGARLSLAATEALAGAGQRIKAPSVFAPAGWLCTTLFAAGLLGALWRHDQLASNSWALVGFAGVLMQNAAFMVVEALRFGMAEAARQGRASVAGLWVFGNVLFGFNQVFLAVAVLGFTAAGATLGLIPAWHAWLGWISAALLFASATVAPYNADGTNRVAVIGLIGWLGWAAWIVAYAITLLRL</sequence>
<feature type="transmembrane region" description="Helical" evidence="1">
    <location>
        <begin position="6"/>
        <end position="26"/>
    </location>
</feature>
<feature type="transmembrane region" description="Helical" evidence="1">
    <location>
        <begin position="57"/>
        <end position="76"/>
    </location>
</feature>
<dbReference type="RefSeq" id="WP_179750504.1">
    <property type="nucleotide sequence ID" value="NZ_JACCBU010000001.1"/>
</dbReference>
<keyword evidence="1" id="KW-0472">Membrane</keyword>
<comment type="caution">
    <text evidence="2">The sequence shown here is derived from an EMBL/GenBank/DDBJ whole genome shotgun (WGS) entry which is preliminary data.</text>
</comment>
<proteinExistence type="predicted"/>